<dbReference type="Pfam" id="PF07366">
    <property type="entry name" value="SnoaL"/>
    <property type="match status" value="1"/>
</dbReference>
<reference evidence="1 2" key="1">
    <citation type="submission" date="2016-10" db="EMBL/GenBank/DDBJ databases">
        <authorList>
            <person name="de Groot N.N."/>
        </authorList>
    </citation>
    <scope>NUCLEOTIDE SEQUENCE [LARGE SCALE GENOMIC DNA]</scope>
    <source>
        <strain evidence="1 2">DSM 22489</strain>
    </source>
</reference>
<dbReference type="Gene3D" id="3.10.450.50">
    <property type="match status" value="1"/>
</dbReference>
<evidence type="ECO:0008006" key="3">
    <source>
        <dbReference type="Google" id="ProtNLM"/>
    </source>
</evidence>
<dbReference type="PANTHER" id="PTHR38436:SF1">
    <property type="entry name" value="ESTER CYCLASE"/>
    <property type="match status" value="1"/>
</dbReference>
<organism evidence="1 2">
    <name type="scientific">Bryocella elongata</name>
    <dbReference type="NCBI Taxonomy" id="863522"/>
    <lineage>
        <taxon>Bacteria</taxon>
        <taxon>Pseudomonadati</taxon>
        <taxon>Acidobacteriota</taxon>
        <taxon>Terriglobia</taxon>
        <taxon>Terriglobales</taxon>
        <taxon>Acidobacteriaceae</taxon>
        <taxon>Bryocella</taxon>
    </lineage>
</organism>
<evidence type="ECO:0000313" key="1">
    <source>
        <dbReference type="EMBL" id="SEG25924.1"/>
    </source>
</evidence>
<gene>
    <name evidence="1" type="ORF">SAMN05421819_2414</name>
</gene>
<dbReference type="InterPro" id="IPR009959">
    <property type="entry name" value="Cyclase_SnoaL-like"/>
</dbReference>
<dbReference type="EMBL" id="FNVA01000003">
    <property type="protein sequence ID" value="SEG25924.1"/>
    <property type="molecule type" value="Genomic_DNA"/>
</dbReference>
<dbReference type="InterPro" id="IPR032710">
    <property type="entry name" value="NTF2-like_dom_sf"/>
</dbReference>
<accession>A0A1H5YPI6</accession>
<dbReference type="GO" id="GO:0030638">
    <property type="term" value="P:polyketide metabolic process"/>
    <property type="evidence" value="ECO:0007669"/>
    <property type="project" value="InterPro"/>
</dbReference>
<dbReference type="PANTHER" id="PTHR38436">
    <property type="entry name" value="POLYKETIDE CYCLASE SNOAL-LIKE DOMAIN"/>
    <property type="match status" value="1"/>
</dbReference>
<proteinExistence type="predicted"/>
<dbReference type="Proteomes" id="UP000236728">
    <property type="component" value="Unassembled WGS sequence"/>
</dbReference>
<protein>
    <recommendedName>
        <fullName evidence="3">SnoaL-like polyketide cyclase</fullName>
    </recommendedName>
</protein>
<keyword evidence="2" id="KW-1185">Reference proteome</keyword>
<dbReference type="OrthoDB" id="122195at2"/>
<sequence length="137" mass="15135">MTDENKALARRWYEEVWNAGNAAALTELLAPAAETHGFPEPAAALHGAAAFSERLKEFQRSFSNINVHVDEVIAEGDTVAVRWTARMKHTGEGLGIQPTGRDVTLPGSSFLWMKNGRITEGWESMDLTKVRRQLEAA</sequence>
<dbReference type="RefSeq" id="WP_103933264.1">
    <property type="nucleotide sequence ID" value="NZ_FNVA01000003.1"/>
</dbReference>
<dbReference type="AlphaFoldDB" id="A0A1H5YPI6"/>
<evidence type="ECO:0000313" key="2">
    <source>
        <dbReference type="Proteomes" id="UP000236728"/>
    </source>
</evidence>
<name>A0A1H5YPI6_9BACT</name>
<dbReference type="SUPFAM" id="SSF54427">
    <property type="entry name" value="NTF2-like"/>
    <property type="match status" value="1"/>
</dbReference>